<dbReference type="EMBL" id="HE965806">
    <property type="protein sequence ID" value="CCJ52787.1"/>
    <property type="molecule type" value="Genomic_DNA"/>
</dbReference>
<dbReference type="Pfam" id="PF05742">
    <property type="entry name" value="TANGO2"/>
    <property type="match status" value="1"/>
</dbReference>
<proteinExistence type="predicted"/>
<dbReference type="InterPro" id="IPR008551">
    <property type="entry name" value="TANGO2"/>
</dbReference>
<evidence type="ECO:0000313" key="2">
    <source>
        <dbReference type="Proteomes" id="UP000007564"/>
    </source>
</evidence>
<dbReference type="PANTHER" id="PTHR17985">
    <property type="entry name" value="SER/THR-RICH PROTEIN T10 IN DGCR REGION"/>
    <property type="match status" value="1"/>
</dbReference>
<name>A0A0C6P2E0_BORBO</name>
<reference evidence="1 2" key="1">
    <citation type="journal article" date="2012" name="BMC Genomics">
        <title>Comparative genomics of the classical Bordetella subspecies: the evolution and exchange of virulence-associated diversity amongst closely related pathogens.</title>
        <authorList>
            <person name="Park J."/>
            <person name="Zhang Y."/>
            <person name="Buboltz A.M."/>
            <person name="Zhang X."/>
            <person name="Schuster S.C."/>
            <person name="Ahuja U."/>
            <person name="Liu M."/>
            <person name="Miller J.F."/>
            <person name="Sebaihia M."/>
            <person name="Bentley S.D."/>
            <person name="Parkhill J."/>
            <person name="Harvill E.T."/>
        </authorList>
    </citation>
    <scope>NUCLEOTIDE SEQUENCE [LARGE SCALE GENOMIC DNA]</scope>
    <source>
        <strain evidence="1 2">253</strain>
    </source>
</reference>
<dbReference type="AlphaFoldDB" id="A0A0C6P2E0"/>
<dbReference type="KEGG" id="bbh:BN112_0869"/>
<dbReference type="Proteomes" id="UP000007564">
    <property type="component" value="Chromosome"/>
</dbReference>
<dbReference type="HOGENOM" id="CLU_047037_1_1_4"/>
<dbReference type="Gene3D" id="3.60.60.10">
    <property type="entry name" value="Penicillin V Acylase, Chain A"/>
    <property type="match status" value="1"/>
</dbReference>
<evidence type="ECO:0000313" key="1">
    <source>
        <dbReference type="EMBL" id="CCJ52787.1"/>
    </source>
</evidence>
<organism evidence="1 2">
    <name type="scientific">Bordetella bronchiseptica 253</name>
    <dbReference type="NCBI Taxonomy" id="568707"/>
    <lineage>
        <taxon>Bacteria</taxon>
        <taxon>Pseudomonadati</taxon>
        <taxon>Pseudomonadota</taxon>
        <taxon>Betaproteobacteria</taxon>
        <taxon>Burkholderiales</taxon>
        <taxon>Alcaligenaceae</taxon>
        <taxon>Bordetella</taxon>
    </lineage>
</organism>
<dbReference type="OrthoDB" id="4380123at2"/>
<protein>
    <recommendedName>
        <fullName evidence="3">NRDE family protein</fullName>
    </recommendedName>
</protein>
<accession>A0A0C6P2E0</accession>
<sequence length="293" mass="31705">MGKTQEFLRLRRIIALSSLLASRKSAMCLAVLALHAIPGLPVLIAANRDEFHARPTAEATRWPGSPAIYAGRDLQAGGTWMGVSDQGRYAVVTNFRDPRNIQPDAPSRGALVEAFLRGAASAQEYLRDVHARGARYNGFNLIVGDAGGAWYCSNRDGAPRRLAAGVYALSNHLLDTPWPKLARTKAAFERIIAATPQPDLAALYAALADPTPAADHELPATGLALERERLLSSPFIVSPDYGTRSACILALHDDGRGELHERRFRPDGAIAGQADLDFPWRAARAELHRASCV</sequence>
<evidence type="ECO:0008006" key="3">
    <source>
        <dbReference type="Google" id="ProtNLM"/>
    </source>
</evidence>
<gene>
    <name evidence="1" type="ORF">BN112_0869</name>
</gene>
<dbReference type="PANTHER" id="PTHR17985:SF8">
    <property type="entry name" value="TRANSPORT AND GOLGI ORGANIZATION PROTEIN 2 HOMOLOG"/>
    <property type="match status" value="1"/>
</dbReference>